<dbReference type="Gene3D" id="3.10.290.10">
    <property type="entry name" value="RNA-binding S4 domain"/>
    <property type="match status" value="1"/>
</dbReference>
<dbReference type="Gene3D" id="3.30.1370.160">
    <property type="match status" value="1"/>
</dbReference>
<keyword evidence="1" id="KW-0694">RNA-binding</keyword>
<dbReference type="RefSeq" id="WP_204720287.1">
    <property type="nucleotide sequence ID" value="NZ_JACSNR010000004.1"/>
</dbReference>
<proteinExistence type="predicted"/>
<comment type="caution">
    <text evidence="3">The sequence shown here is derived from an EMBL/GenBank/DDBJ whole genome shotgun (WGS) entry which is preliminary data.</text>
</comment>
<dbReference type="SUPFAM" id="SSF55174">
    <property type="entry name" value="Alpha-L RNA-binding motif"/>
    <property type="match status" value="1"/>
</dbReference>
<sequence>MAYTSDLPLSALSGEEKLFLERIRDLVTLCDQRGIPRFSAFLDERQQRIALSAGSLPGVTCGFWGGFPDAERKMFYALPDYCSPEDESLYPIRIITAEFPRQYALTHRDFLGALMNLGLRREAIGDILVGEGRAVLFLWETVADLVLSELSKAGRVGLRLTEGRPEELPAAHSFQEIAGTVSSMRLDCVAALLIRESRETTARLIRSGLVTVNSAVEESVSFQIHAGDKIAVRGHGKFRISEIGAPTKKDRLHITCQKYI</sequence>
<dbReference type="PROSITE" id="PS50889">
    <property type="entry name" value="S4"/>
    <property type="match status" value="1"/>
</dbReference>
<dbReference type="InterPro" id="IPR036986">
    <property type="entry name" value="S4_RNA-bd_sf"/>
</dbReference>
<keyword evidence="4" id="KW-1185">Reference proteome</keyword>
<dbReference type="CDD" id="cd00165">
    <property type="entry name" value="S4"/>
    <property type="match status" value="1"/>
</dbReference>
<evidence type="ECO:0000313" key="4">
    <source>
        <dbReference type="Proteomes" id="UP000724149"/>
    </source>
</evidence>
<dbReference type="Proteomes" id="UP000724149">
    <property type="component" value="Unassembled WGS sequence"/>
</dbReference>
<evidence type="ECO:0000256" key="1">
    <source>
        <dbReference type="PROSITE-ProRule" id="PRU00182"/>
    </source>
</evidence>
<reference evidence="3 4" key="1">
    <citation type="journal article" date="2021" name="Sci. Rep.">
        <title>The distribution of antibiotic resistance genes in chicken gut microbiota commensals.</title>
        <authorList>
            <person name="Juricova H."/>
            <person name="Matiasovicova J."/>
            <person name="Kubasova T."/>
            <person name="Cejkova D."/>
            <person name="Rychlik I."/>
        </authorList>
    </citation>
    <scope>NUCLEOTIDE SEQUENCE [LARGE SCALE GENOMIC DNA]</scope>
    <source>
        <strain evidence="3 4">An564</strain>
    </source>
</reference>
<evidence type="ECO:0000259" key="2">
    <source>
        <dbReference type="Pfam" id="PF17774"/>
    </source>
</evidence>
<evidence type="ECO:0000313" key="3">
    <source>
        <dbReference type="EMBL" id="MBM6923029.1"/>
    </source>
</evidence>
<dbReference type="InterPro" id="IPR012677">
    <property type="entry name" value="Nucleotide-bd_a/b_plait_sf"/>
</dbReference>
<name>A0ABS2GMV2_9FIRM</name>
<accession>A0ABS2GMV2</accession>
<gene>
    <name evidence="3" type="ORF">H9X81_04895</name>
</gene>
<dbReference type="InterPro" id="IPR040591">
    <property type="entry name" value="RqcP2_RBD"/>
</dbReference>
<organism evidence="3 4">
    <name type="scientific">Hydrogenoanaerobacterium saccharovorans</name>
    <dbReference type="NCBI Taxonomy" id="474960"/>
    <lineage>
        <taxon>Bacteria</taxon>
        <taxon>Bacillati</taxon>
        <taxon>Bacillota</taxon>
        <taxon>Clostridia</taxon>
        <taxon>Eubacteriales</taxon>
        <taxon>Oscillospiraceae</taxon>
        <taxon>Hydrogenoanaerobacterium</taxon>
    </lineage>
</organism>
<dbReference type="EMBL" id="JACSNR010000004">
    <property type="protein sequence ID" value="MBM6923029.1"/>
    <property type="molecule type" value="Genomic_DNA"/>
</dbReference>
<feature type="domain" description="Ribosome-associated protein quality control protein P2 RNA-binding" evidence="2">
    <location>
        <begin position="90"/>
        <end position="162"/>
    </location>
</feature>
<dbReference type="Pfam" id="PF17774">
    <property type="entry name" value="YlmH_RBD"/>
    <property type="match status" value="1"/>
</dbReference>
<dbReference type="Gene3D" id="3.30.70.330">
    <property type="match status" value="1"/>
</dbReference>
<protein>
    <submittedName>
        <fullName evidence="3">RNA-binding protein</fullName>
    </submittedName>
</protein>